<comment type="caution">
    <text evidence="9">The sequence shown here is derived from an EMBL/GenBank/DDBJ whole genome shotgun (WGS) entry which is preliminary data.</text>
</comment>
<evidence type="ECO:0000256" key="6">
    <source>
        <dbReference type="ARBA" id="ARBA00023242"/>
    </source>
</evidence>
<keyword evidence="10" id="KW-1185">Reference proteome</keyword>
<keyword evidence="6" id="KW-0539">Nucleus</keyword>
<dbReference type="CDD" id="cd12203">
    <property type="entry name" value="GT1"/>
    <property type="match status" value="1"/>
</dbReference>
<feature type="domain" description="Myb-like" evidence="8">
    <location>
        <begin position="412"/>
        <end position="468"/>
    </location>
</feature>
<dbReference type="PANTHER" id="PTHR21654:SF31">
    <property type="entry name" value="OS02G0104500 PROTEIN"/>
    <property type="match status" value="1"/>
</dbReference>
<dbReference type="InterPro" id="IPR044822">
    <property type="entry name" value="Myb_DNA-bind_4"/>
</dbReference>
<dbReference type="FunFam" id="1.10.10.60:FF:000061">
    <property type="entry name" value="Trihelix transcription factor GT-2"/>
    <property type="match status" value="1"/>
</dbReference>
<evidence type="ECO:0000256" key="1">
    <source>
        <dbReference type="ARBA" id="ARBA00004123"/>
    </source>
</evidence>
<comment type="subcellular location">
    <subcellularLocation>
        <location evidence="1">Nucleus</location>
    </subcellularLocation>
</comment>
<evidence type="ECO:0000259" key="8">
    <source>
        <dbReference type="PROSITE" id="PS50090"/>
    </source>
</evidence>
<keyword evidence="3" id="KW-0805">Transcription regulation</keyword>
<evidence type="ECO:0000313" key="10">
    <source>
        <dbReference type="Proteomes" id="UP001311915"/>
    </source>
</evidence>
<keyword evidence="5" id="KW-0804">Transcription</keyword>
<evidence type="ECO:0000256" key="2">
    <source>
        <dbReference type="ARBA" id="ARBA00022737"/>
    </source>
</evidence>
<dbReference type="EMBL" id="JAWPEI010000004">
    <property type="protein sequence ID" value="KAK4729922.1"/>
    <property type="molecule type" value="Genomic_DNA"/>
</dbReference>
<keyword evidence="4" id="KW-0238">DNA-binding</keyword>
<dbReference type="GO" id="GO:0005634">
    <property type="term" value="C:nucleus"/>
    <property type="evidence" value="ECO:0007669"/>
    <property type="project" value="UniProtKB-SubCell"/>
</dbReference>
<dbReference type="AlphaFoldDB" id="A0AAV9LW04"/>
<sequence>MCLVLLIENLRAKWLLKIYKSEEKGMQSDYEMAGIHHQRNQKSAQMEEQQQHRFMVENNASTSSPFYTINTNYHFPQPHPLLQQINNLPITQQFFQYQHPHYISMLEQQQEEIRLDHSQTAELVQGSFFPVSEIRGQEDALIRGSEPRQTCLAVWQNQEDSAIKQPFWKPLSAEFSNGNATERNKQDEDQEMYRSEEIHHHHQQHIIKSLEENKPRVLFGELEAIYGDDIHRIASESVLTADDLPTNHNVSFPELALNDSNQASGAATAMAAEIDNIGSESASVGGREVEAVHKRKRAKESGSTTSMSRFFKSLVKKLAKQQEDLQRSFMETIERLDQERKEIEQVWREQELAKLQKEEATRAHERSLASSRESALVSCLEKLTGQKINFQPFKIKEEQNHSSLVKLNNNKRWPQAEVDALIQIRTNLESKFASTPKGLLWEEVSNSMSLMGFQRNARRCKEKWENMHKCSVKRRKEITREQLNSCTTTTVDFVNQGTHDKDENGSKKEDMEE</sequence>
<dbReference type="GO" id="GO:0003677">
    <property type="term" value="F:DNA binding"/>
    <property type="evidence" value="ECO:0007669"/>
    <property type="project" value="UniProtKB-KW"/>
</dbReference>
<organism evidence="9 10">
    <name type="scientific">Solanum pinnatisectum</name>
    <name type="common">tansyleaf nightshade</name>
    <dbReference type="NCBI Taxonomy" id="50273"/>
    <lineage>
        <taxon>Eukaryota</taxon>
        <taxon>Viridiplantae</taxon>
        <taxon>Streptophyta</taxon>
        <taxon>Embryophyta</taxon>
        <taxon>Tracheophyta</taxon>
        <taxon>Spermatophyta</taxon>
        <taxon>Magnoliopsida</taxon>
        <taxon>eudicotyledons</taxon>
        <taxon>Gunneridae</taxon>
        <taxon>Pentapetalae</taxon>
        <taxon>asterids</taxon>
        <taxon>lamiids</taxon>
        <taxon>Solanales</taxon>
        <taxon>Solanaceae</taxon>
        <taxon>Solanoideae</taxon>
        <taxon>Solaneae</taxon>
        <taxon>Solanum</taxon>
    </lineage>
</organism>
<gene>
    <name evidence="9" type="ORF">R3W88_022910</name>
</gene>
<dbReference type="PROSITE" id="PS50090">
    <property type="entry name" value="MYB_LIKE"/>
    <property type="match status" value="1"/>
</dbReference>
<feature type="region of interest" description="Disordered" evidence="7">
    <location>
        <begin position="492"/>
        <end position="513"/>
    </location>
</feature>
<evidence type="ECO:0000256" key="4">
    <source>
        <dbReference type="ARBA" id="ARBA00023125"/>
    </source>
</evidence>
<dbReference type="PANTHER" id="PTHR21654">
    <property type="entry name" value="FI21293P1"/>
    <property type="match status" value="1"/>
</dbReference>
<dbReference type="Proteomes" id="UP001311915">
    <property type="component" value="Unassembled WGS sequence"/>
</dbReference>
<dbReference type="GO" id="GO:0006355">
    <property type="term" value="P:regulation of DNA-templated transcription"/>
    <property type="evidence" value="ECO:0007669"/>
    <property type="project" value="UniProtKB-ARBA"/>
</dbReference>
<dbReference type="Gene3D" id="1.10.10.60">
    <property type="entry name" value="Homeodomain-like"/>
    <property type="match status" value="1"/>
</dbReference>
<reference evidence="9 10" key="1">
    <citation type="submission" date="2023-10" db="EMBL/GenBank/DDBJ databases">
        <title>Genome-Wide Identification Analysis in wild type Solanum Pinnatisectum Reveals Some Genes Defensing Phytophthora Infestans.</title>
        <authorList>
            <person name="Sun C."/>
        </authorList>
    </citation>
    <scope>NUCLEOTIDE SEQUENCE [LARGE SCALE GENOMIC DNA]</scope>
    <source>
        <strain evidence="9">LQN</strain>
        <tissue evidence="9">Leaf</tissue>
    </source>
</reference>
<accession>A0AAV9LW04</accession>
<protein>
    <recommendedName>
        <fullName evidence="8">Myb-like domain-containing protein</fullName>
    </recommendedName>
</protein>
<dbReference type="Pfam" id="PF13837">
    <property type="entry name" value="Myb_DNA-bind_4"/>
    <property type="match status" value="1"/>
</dbReference>
<evidence type="ECO:0000256" key="3">
    <source>
        <dbReference type="ARBA" id="ARBA00023015"/>
    </source>
</evidence>
<evidence type="ECO:0000256" key="5">
    <source>
        <dbReference type="ARBA" id="ARBA00023163"/>
    </source>
</evidence>
<evidence type="ECO:0000256" key="7">
    <source>
        <dbReference type="SAM" id="MobiDB-lite"/>
    </source>
</evidence>
<dbReference type="InterPro" id="IPR001005">
    <property type="entry name" value="SANT/Myb"/>
</dbReference>
<proteinExistence type="predicted"/>
<name>A0AAV9LW04_9SOLN</name>
<evidence type="ECO:0000313" key="9">
    <source>
        <dbReference type="EMBL" id="KAK4729922.1"/>
    </source>
</evidence>
<keyword evidence="2" id="KW-0677">Repeat</keyword>
<feature type="compositionally biased region" description="Basic and acidic residues" evidence="7">
    <location>
        <begin position="498"/>
        <end position="513"/>
    </location>
</feature>